<organism evidence="1 2">
    <name type="scientific">Paramixta manurensis</name>
    <dbReference type="NCBI Taxonomy" id="2740817"/>
    <lineage>
        <taxon>Bacteria</taxon>
        <taxon>Pseudomonadati</taxon>
        <taxon>Pseudomonadota</taxon>
        <taxon>Gammaproteobacteria</taxon>
        <taxon>Enterobacterales</taxon>
        <taxon>Erwiniaceae</taxon>
        <taxon>Paramixta</taxon>
    </lineage>
</organism>
<dbReference type="Proteomes" id="UP000505325">
    <property type="component" value="Chromosome"/>
</dbReference>
<reference evidence="1 2" key="1">
    <citation type="submission" date="2020-06" db="EMBL/GenBank/DDBJ databases">
        <title>Genome sequence of Paramixta manurensis strain PD-1.</title>
        <authorList>
            <person name="Lee C.W."/>
            <person name="Kim J."/>
        </authorList>
    </citation>
    <scope>NUCLEOTIDE SEQUENCE [LARGE SCALE GENOMIC DNA]</scope>
    <source>
        <strain evidence="1 2">PD-1</strain>
    </source>
</reference>
<evidence type="ECO:0000313" key="1">
    <source>
        <dbReference type="EMBL" id="QKJ88635.1"/>
    </source>
</evidence>
<accession>A0A6M8UDH7</accession>
<proteinExistence type="predicted"/>
<gene>
    <name evidence="1" type="ORF">PMPD1_3721</name>
</gene>
<dbReference type="RefSeq" id="WP_173635490.1">
    <property type="nucleotide sequence ID" value="NZ_CP054212.1"/>
</dbReference>
<dbReference type="AlphaFoldDB" id="A0A6M8UDH7"/>
<keyword evidence="2" id="KW-1185">Reference proteome</keyword>
<dbReference type="EMBL" id="CP054212">
    <property type="protein sequence ID" value="QKJ88635.1"/>
    <property type="molecule type" value="Genomic_DNA"/>
</dbReference>
<dbReference type="KEGG" id="pmak:PMPD1_3721"/>
<protein>
    <submittedName>
        <fullName evidence="1">Uncharacterized protein</fullName>
    </submittedName>
</protein>
<sequence length="115" mass="12580">MTVLFAPRPLLAATQATLFIDSAEPQQAALAAEINQALFYSPTLRAALTVTVFDINPNAHPFNGEVIYHIDSDGKAVAQYRPGRLPYLFCQADGKTRTHFTVSNKDQLCLCINLG</sequence>
<name>A0A6M8UDH7_9GAMM</name>
<evidence type="ECO:0000313" key="2">
    <source>
        <dbReference type="Proteomes" id="UP000505325"/>
    </source>
</evidence>